<evidence type="ECO:0000313" key="10">
    <source>
        <dbReference type="Proteomes" id="UP000053758"/>
    </source>
</evidence>
<dbReference type="GO" id="GO:0012505">
    <property type="term" value="C:endomembrane system"/>
    <property type="evidence" value="ECO:0007669"/>
    <property type="project" value="UniProtKB-SubCell"/>
</dbReference>
<dbReference type="GO" id="GO:0046961">
    <property type="term" value="F:proton-transporting ATPase activity, rotational mechanism"/>
    <property type="evidence" value="ECO:0007669"/>
    <property type="project" value="InterPro"/>
</dbReference>
<dbReference type="GO" id="GO:0000220">
    <property type="term" value="C:vacuolar proton-transporting V-type ATPase, V0 domain"/>
    <property type="evidence" value="ECO:0007669"/>
    <property type="project" value="TreeGrafter"/>
</dbReference>
<keyword evidence="6" id="KW-1133">Transmembrane helix</keyword>
<keyword evidence="7" id="KW-0406">Ion transport</keyword>
<keyword evidence="8" id="KW-0472">Membrane</keyword>
<sequence>MSGWTTVWVFLIAAGASSAVWVTTPKGPNQVLIRTSVVLALTCMYLMWFIIYMAQLHPIVKPKRGDVRFLEH</sequence>
<dbReference type="OrthoDB" id="1508846at2759"/>
<evidence type="ECO:0000256" key="7">
    <source>
        <dbReference type="ARBA" id="ARBA00023065"/>
    </source>
</evidence>
<dbReference type="PANTHER" id="PTHR12263">
    <property type="entry name" value="VACUOLAR ATP SYNTHASE SUBUNIT H"/>
    <property type="match status" value="1"/>
</dbReference>
<evidence type="ECO:0000256" key="2">
    <source>
        <dbReference type="ARBA" id="ARBA00008328"/>
    </source>
</evidence>
<evidence type="ECO:0000313" key="9">
    <source>
        <dbReference type="EMBL" id="GAK64498.1"/>
    </source>
</evidence>
<evidence type="ECO:0000256" key="5">
    <source>
        <dbReference type="ARBA" id="ARBA00022781"/>
    </source>
</evidence>
<keyword evidence="3" id="KW-0813">Transport</keyword>
<name>A0A081CCV2_PSEA2</name>
<organism evidence="9 10">
    <name type="scientific">Pseudozyma antarctica</name>
    <name type="common">Yeast</name>
    <name type="synonym">Candida antarctica</name>
    <dbReference type="NCBI Taxonomy" id="84753"/>
    <lineage>
        <taxon>Eukaryota</taxon>
        <taxon>Fungi</taxon>
        <taxon>Dikarya</taxon>
        <taxon>Basidiomycota</taxon>
        <taxon>Ustilaginomycotina</taxon>
        <taxon>Ustilaginomycetes</taxon>
        <taxon>Ustilaginales</taxon>
        <taxon>Ustilaginaceae</taxon>
        <taxon>Moesziomyces</taxon>
    </lineage>
</organism>
<comment type="subcellular location">
    <subcellularLocation>
        <location evidence="1">Endomembrane system</location>
        <topology evidence="1">Multi-pass membrane protein</topology>
    </subcellularLocation>
</comment>
<gene>
    <name evidence="9" type="ORF">PAN0_005d2712</name>
</gene>
<comment type="similarity">
    <text evidence="2">Belongs to the V-ATPase e1/e2 subunit family.</text>
</comment>
<dbReference type="PANTHER" id="PTHR12263:SF0">
    <property type="entry name" value="V-TYPE PROTON ATPASE SUBUNIT"/>
    <property type="match status" value="1"/>
</dbReference>
<dbReference type="GO" id="GO:0007035">
    <property type="term" value="P:vacuolar acidification"/>
    <property type="evidence" value="ECO:0007669"/>
    <property type="project" value="TreeGrafter"/>
</dbReference>
<dbReference type="EMBL" id="DF830072">
    <property type="protein sequence ID" value="GAK64498.1"/>
    <property type="molecule type" value="Genomic_DNA"/>
</dbReference>
<dbReference type="AlphaFoldDB" id="A0A081CCV2"/>
<accession>A0A081CCV2</accession>
<evidence type="ECO:0000256" key="4">
    <source>
        <dbReference type="ARBA" id="ARBA00022692"/>
    </source>
</evidence>
<evidence type="ECO:0000256" key="6">
    <source>
        <dbReference type="ARBA" id="ARBA00022989"/>
    </source>
</evidence>
<reference evidence="10" key="1">
    <citation type="journal article" date="2014" name="Genome Announc.">
        <title>Draft Genome Sequence of the Yeast Pseudozyma antarctica Type Strain JCM10317, a Producer of the Glycolipid Biosurfactants, Mannosylerythritol Lipids.</title>
        <authorList>
            <person name="Saika A."/>
            <person name="Koike H."/>
            <person name="Hori T."/>
            <person name="Fukuoka T."/>
            <person name="Sato S."/>
            <person name="Habe H."/>
            <person name="Kitamoto D."/>
            <person name="Morita T."/>
        </authorList>
    </citation>
    <scope>NUCLEOTIDE SEQUENCE [LARGE SCALE GENOMIC DNA]</scope>
    <source>
        <strain evidence="10">JCM 10317</strain>
    </source>
</reference>
<evidence type="ECO:0000256" key="1">
    <source>
        <dbReference type="ARBA" id="ARBA00004127"/>
    </source>
</evidence>
<evidence type="ECO:0000256" key="8">
    <source>
        <dbReference type="ARBA" id="ARBA00023136"/>
    </source>
</evidence>
<protein>
    <submittedName>
        <fullName evidence="9">Uncharacterized protein</fullName>
    </submittedName>
</protein>
<dbReference type="HOGENOM" id="CLU_170555_1_0_1"/>
<proteinExistence type="inferred from homology"/>
<dbReference type="RefSeq" id="XP_014657438.1">
    <property type="nucleotide sequence ID" value="XM_014801952.1"/>
</dbReference>
<keyword evidence="10" id="KW-1185">Reference proteome</keyword>
<dbReference type="GeneID" id="26303591"/>
<keyword evidence="5" id="KW-0375">Hydrogen ion transport</keyword>
<dbReference type="InterPro" id="IPR008389">
    <property type="entry name" value="ATPase_V0-cplx_e1/e2_su"/>
</dbReference>
<keyword evidence="4" id="KW-0812">Transmembrane</keyword>
<evidence type="ECO:0000256" key="3">
    <source>
        <dbReference type="ARBA" id="ARBA00022448"/>
    </source>
</evidence>
<dbReference type="Proteomes" id="UP000053758">
    <property type="component" value="Unassembled WGS sequence"/>
</dbReference>
<dbReference type="Pfam" id="PF05493">
    <property type="entry name" value="ATP_synt_H"/>
    <property type="match status" value="1"/>
</dbReference>